<evidence type="ECO:0000313" key="2">
    <source>
        <dbReference type="EMBL" id="KAG0477348.1"/>
    </source>
</evidence>
<keyword evidence="1" id="KW-0732">Signal</keyword>
<gene>
    <name evidence="2" type="ORF">HPP92_014189</name>
</gene>
<evidence type="ECO:0000256" key="1">
    <source>
        <dbReference type="SAM" id="SignalP"/>
    </source>
</evidence>
<dbReference type="Proteomes" id="UP000636800">
    <property type="component" value="Chromosome 6"/>
</dbReference>
<name>A0A835QZP3_VANPL</name>
<accession>A0A835QZP3</accession>
<sequence length="71" mass="7968">MEKTTVYLVVFLVFASSVPNTISEAYLCDIKDAKKPCRRLTCSIICKLETGDRYNSSYCSEAGDCTCVYFC</sequence>
<dbReference type="AlphaFoldDB" id="A0A835QZP3"/>
<reference evidence="2 3" key="1">
    <citation type="journal article" date="2020" name="Nat. Food">
        <title>A phased Vanilla planifolia genome enables genetic improvement of flavour and production.</title>
        <authorList>
            <person name="Hasing T."/>
            <person name="Tang H."/>
            <person name="Brym M."/>
            <person name="Khazi F."/>
            <person name="Huang T."/>
            <person name="Chambers A.H."/>
        </authorList>
    </citation>
    <scope>NUCLEOTIDE SEQUENCE [LARGE SCALE GENOMIC DNA]</scope>
    <source>
        <tissue evidence="2">Leaf</tissue>
    </source>
</reference>
<proteinExistence type="predicted"/>
<protein>
    <submittedName>
        <fullName evidence="2">Uncharacterized protein</fullName>
    </submittedName>
</protein>
<keyword evidence="3" id="KW-1185">Reference proteome</keyword>
<feature type="chain" id="PRO_5032749459" evidence="1">
    <location>
        <begin position="24"/>
        <end position="71"/>
    </location>
</feature>
<feature type="signal peptide" evidence="1">
    <location>
        <begin position="1"/>
        <end position="23"/>
    </location>
</feature>
<dbReference type="EMBL" id="JADCNL010000006">
    <property type="protein sequence ID" value="KAG0477348.1"/>
    <property type="molecule type" value="Genomic_DNA"/>
</dbReference>
<comment type="caution">
    <text evidence="2">The sequence shown here is derived from an EMBL/GenBank/DDBJ whole genome shotgun (WGS) entry which is preliminary data.</text>
</comment>
<organism evidence="2 3">
    <name type="scientific">Vanilla planifolia</name>
    <name type="common">Vanilla</name>
    <dbReference type="NCBI Taxonomy" id="51239"/>
    <lineage>
        <taxon>Eukaryota</taxon>
        <taxon>Viridiplantae</taxon>
        <taxon>Streptophyta</taxon>
        <taxon>Embryophyta</taxon>
        <taxon>Tracheophyta</taxon>
        <taxon>Spermatophyta</taxon>
        <taxon>Magnoliopsida</taxon>
        <taxon>Liliopsida</taxon>
        <taxon>Asparagales</taxon>
        <taxon>Orchidaceae</taxon>
        <taxon>Vanilloideae</taxon>
        <taxon>Vanilleae</taxon>
        <taxon>Vanilla</taxon>
    </lineage>
</organism>
<dbReference type="OrthoDB" id="1875545at2759"/>
<evidence type="ECO:0000313" key="3">
    <source>
        <dbReference type="Proteomes" id="UP000636800"/>
    </source>
</evidence>